<accession>A0ACB9PEZ8</accession>
<dbReference type="Proteomes" id="UP000828941">
    <property type="component" value="Chromosome 4"/>
</dbReference>
<name>A0ACB9PEZ8_BAUVA</name>
<evidence type="ECO:0000313" key="2">
    <source>
        <dbReference type="Proteomes" id="UP000828941"/>
    </source>
</evidence>
<evidence type="ECO:0000313" key="1">
    <source>
        <dbReference type="EMBL" id="KAI4347062.1"/>
    </source>
</evidence>
<protein>
    <submittedName>
        <fullName evidence="1">Uncharacterized protein</fullName>
    </submittedName>
</protein>
<proteinExistence type="predicted"/>
<keyword evidence="2" id="KW-1185">Reference proteome</keyword>
<sequence>MIMVFILNEETSALDSESESLVQIALDQASMGRTTLVGTELMLLPTSSLTDLVEVVNGGCIDEIVARSSAGQLSTGKSSPAIFPKSSLPDDVTPPPVSHHSSSFPRFLSLNAPEWKQDRVSLLVKTTSAVTIVMIIGLVAQNDSTQIAVEAVCNLRTVTSFGSIGKVLQVFDEAQEATRREARKKSWLAGIGMGSAQLLSFMLWAFEFCRGRKHGSDLAKSSTAVASVFKILDRKSLIPNPKGGDGNNGLKLEKISGKIEMENVDFTYPGRPENPILCNFSLEVKAGKQQTALVSQEPVIYSGTIRDNILFGKPEPTEKEMVAARAANAHEFILSLVDGYDTEYGERGVQLLGGQKQRIAIARAIVPNLRILLLDEATSALDVQSEQVVQ</sequence>
<reference evidence="1 2" key="1">
    <citation type="journal article" date="2022" name="DNA Res.">
        <title>Chromosomal-level genome assembly of the orchid tree Bauhinia variegata (Leguminosae; Cercidoideae) supports the allotetraploid origin hypothesis of Bauhinia.</title>
        <authorList>
            <person name="Zhong Y."/>
            <person name="Chen Y."/>
            <person name="Zheng D."/>
            <person name="Pang J."/>
            <person name="Liu Y."/>
            <person name="Luo S."/>
            <person name="Meng S."/>
            <person name="Qian L."/>
            <person name="Wei D."/>
            <person name="Dai S."/>
            <person name="Zhou R."/>
        </authorList>
    </citation>
    <scope>NUCLEOTIDE SEQUENCE [LARGE SCALE GENOMIC DNA]</scope>
    <source>
        <strain evidence="1">BV-YZ2020</strain>
    </source>
</reference>
<gene>
    <name evidence="1" type="ORF">L6164_007911</name>
</gene>
<organism evidence="1 2">
    <name type="scientific">Bauhinia variegata</name>
    <name type="common">Purple orchid tree</name>
    <name type="synonym">Phanera variegata</name>
    <dbReference type="NCBI Taxonomy" id="167791"/>
    <lineage>
        <taxon>Eukaryota</taxon>
        <taxon>Viridiplantae</taxon>
        <taxon>Streptophyta</taxon>
        <taxon>Embryophyta</taxon>
        <taxon>Tracheophyta</taxon>
        <taxon>Spermatophyta</taxon>
        <taxon>Magnoliopsida</taxon>
        <taxon>eudicotyledons</taxon>
        <taxon>Gunneridae</taxon>
        <taxon>Pentapetalae</taxon>
        <taxon>rosids</taxon>
        <taxon>fabids</taxon>
        <taxon>Fabales</taxon>
        <taxon>Fabaceae</taxon>
        <taxon>Cercidoideae</taxon>
        <taxon>Cercideae</taxon>
        <taxon>Bauhiniinae</taxon>
        <taxon>Bauhinia</taxon>
    </lineage>
</organism>
<dbReference type="EMBL" id="CM039429">
    <property type="protein sequence ID" value="KAI4347062.1"/>
    <property type="molecule type" value="Genomic_DNA"/>
</dbReference>
<comment type="caution">
    <text evidence="1">The sequence shown here is derived from an EMBL/GenBank/DDBJ whole genome shotgun (WGS) entry which is preliminary data.</text>
</comment>